<dbReference type="CDD" id="cd00093">
    <property type="entry name" value="HTH_XRE"/>
    <property type="match status" value="1"/>
</dbReference>
<dbReference type="Pfam" id="PF19054">
    <property type="entry name" value="DUF5753"/>
    <property type="match status" value="1"/>
</dbReference>
<dbReference type="InterPro" id="IPR010982">
    <property type="entry name" value="Lambda_DNA-bd_dom_sf"/>
</dbReference>
<dbReference type="GO" id="GO:0003677">
    <property type="term" value="F:DNA binding"/>
    <property type="evidence" value="ECO:0007669"/>
    <property type="project" value="InterPro"/>
</dbReference>
<dbReference type="Proteomes" id="UP000183413">
    <property type="component" value="Unassembled WGS sequence"/>
</dbReference>
<proteinExistence type="predicted"/>
<dbReference type="SMART" id="SM00530">
    <property type="entry name" value="HTH_XRE"/>
    <property type="match status" value="1"/>
</dbReference>
<sequence>MDGRFRESPDPMESMWAWLAYDLRFYRLKHGLSGDRFGRIIGVVRSTVSRMESGELKIDEKQAMALDTHFNTGGHFLRLLTYAELGHDPDWQKQYEIFEARAAMIRMYNGQLVPALFQTSAYARALLVSGRWPDIEGAIAARLARQELVARPDPPDLWVLLAESVVDWPVGGPEIMREQNAHLLEASELPNVTLRVVPKSAGAHQGLDGSFRVIRLPERDVAFVEAPGGGRLILGTAEVQAYGVRFDRIAAEALTPGASRDLIKRIMEDMA</sequence>
<name>A0A1I5DEB0_9ACTN</name>
<feature type="domain" description="HTH cro/C1-type" evidence="1">
    <location>
        <begin position="23"/>
        <end position="76"/>
    </location>
</feature>
<dbReference type="InterPro" id="IPR001387">
    <property type="entry name" value="Cro/C1-type_HTH"/>
</dbReference>
<dbReference type="Gene3D" id="1.10.260.40">
    <property type="entry name" value="lambda repressor-like DNA-binding domains"/>
    <property type="match status" value="1"/>
</dbReference>
<reference evidence="2 3" key="1">
    <citation type="submission" date="2016-10" db="EMBL/GenBank/DDBJ databases">
        <authorList>
            <person name="de Groot N.N."/>
        </authorList>
    </citation>
    <scope>NUCLEOTIDE SEQUENCE [LARGE SCALE GENOMIC DNA]</scope>
    <source>
        <strain evidence="2 3">DSM 43067</strain>
    </source>
</reference>
<dbReference type="InterPro" id="IPR043917">
    <property type="entry name" value="DUF5753"/>
</dbReference>
<dbReference type="EMBL" id="FOVH01000003">
    <property type="protein sequence ID" value="SFN97522.1"/>
    <property type="molecule type" value="Genomic_DNA"/>
</dbReference>
<evidence type="ECO:0000313" key="3">
    <source>
        <dbReference type="Proteomes" id="UP000183413"/>
    </source>
</evidence>
<protein>
    <recommendedName>
        <fullName evidence="1">HTH cro/C1-type domain-containing protein</fullName>
    </recommendedName>
</protein>
<accession>A0A1I5DEB0</accession>
<organism evidence="2 3">
    <name type="scientific">Actinomadura madurae</name>
    <dbReference type="NCBI Taxonomy" id="1993"/>
    <lineage>
        <taxon>Bacteria</taxon>
        <taxon>Bacillati</taxon>
        <taxon>Actinomycetota</taxon>
        <taxon>Actinomycetes</taxon>
        <taxon>Streptosporangiales</taxon>
        <taxon>Thermomonosporaceae</taxon>
        <taxon>Actinomadura</taxon>
    </lineage>
</organism>
<dbReference type="STRING" id="1993.SAMN04489713_103592"/>
<dbReference type="PROSITE" id="PS50943">
    <property type="entry name" value="HTH_CROC1"/>
    <property type="match status" value="1"/>
</dbReference>
<dbReference type="RefSeq" id="WP_075020904.1">
    <property type="nucleotide sequence ID" value="NZ_FOVH01000003.1"/>
</dbReference>
<evidence type="ECO:0000259" key="1">
    <source>
        <dbReference type="PROSITE" id="PS50943"/>
    </source>
</evidence>
<evidence type="ECO:0000313" key="2">
    <source>
        <dbReference type="EMBL" id="SFN97522.1"/>
    </source>
</evidence>
<dbReference type="AlphaFoldDB" id="A0A1I5DEB0"/>
<dbReference type="InParanoid" id="A0A1I5DEB0"/>
<gene>
    <name evidence="2" type="ORF">SAMN04489713_103592</name>
</gene>
<dbReference type="SUPFAM" id="SSF47413">
    <property type="entry name" value="lambda repressor-like DNA-binding domains"/>
    <property type="match status" value="1"/>
</dbReference>
<keyword evidence="3" id="KW-1185">Reference proteome</keyword>